<name>A0A6N8DR78_RHOAC</name>
<dbReference type="Gene3D" id="3.30.70.1210">
    <property type="entry name" value="Crispr-associated protein, domain 2"/>
    <property type="match status" value="1"/>
</dbReference>
<dbReference type="SMART" id="SM01101">
    <property type="entry name" value="CRISPR_assoc"/>
    <property type="match status" value="1"/>
</dbReference>
<evidence type="ECO:0000313" key="2">
    <source>
        <dbReference type="Proteomes" id="UP000439113"/>
    </source>
</evidence>
<dbReference type="SUPFAM" id="SSF117987">
    <property type="entry name" value="CRISPR-associated protein"/>
    <property type="match status" value="1"/>
</dbReference>
<dbReference type="InterPro" id="IPR010179">
    <property type="entry name" value="CRISPR-assoc_prot_Cse3"/>
</dbReference>
<dbReference type="OrthoDB" id="9795689at2"/>
<proteinExistence type="predicted"/>
<evidence type="ECO:0000313" key="1">
    <source>
        <dbReference type="EMBL" id="MTV31681.1"/>
    </source>
</evidence>
<reference evidence="1 2" key="1">
    <citation type="submission" date="2019-11" db="EMBL/GenBank/DDBJ databases">
        <title>Whole-genome sequence of a Rhodoblastus acidophilus DSM 142.</title>
        <authorList>
            <person name="Kyndt J.A."/>
            <person name="Meyer T.E."/>
        </authorList>
    </citation>
    <scope>NUCLEOTIDE SEQUENCE [LARGE SCALE GENOMIC DNA]</scope>
    <source>
        <strain evidence="1 2">DSM 142</strain>
    </source>
</reference>
<protein>
    <submittedName>
        <fullName evidence="1">Type I-E CRISPR-associated protein Cas6/Cse3/CasE</fullName>
    </submittedName>
</protein>
<dbReference type="EMBL" id="WNKS01000009">
    <property type="protein sequence ID" value="MTV31681.1"/>
    <property type="molecule type" value="Genomic_DNA"/>
</dbReference>
<dbReference type="Pfam" id="PF08798">
    <property type="entry name" value="CRISPR_assoc"/>
    <property type="match status" value="1"/>
</dbReference>
<sequence>MNALHLVSLPLALGPLRRWAATRGFGADEGVALHHLLSETFGKGAMQPFRMMPAPKATSATLYAYARADEACLRQTARECAMPDALAVCNLDGLATKPMPETWRKGRRLAFDLRVRPTKRLLKPAGVFAKGAEIDAYLVEALRLHPDGRPDENPVERETVYRNWLAERLGAAANLEEARMIRFERRPITRGKTSREGPDVIWHGELTVQDGDAFATRLGSGVGRHAAFGYGMLLLRPAR</sequence>
<dbReference type="Proteomes" id="UP000439113">
    <property type="component" value="Unassembled WGS sequence"/>
</dbReference>
<accession>A0A6N8DR78</accession>
<dbReference type="AlphaFoldDB" id="A0A6N8DR78"/>
<comment type="caution">
    <text evidence="1">The sequence shown here is derived from an EMBL/GenBank/DDBJ whole genome shotgun (WGS) entry which is preliminary data.</text>
</comment>
<organism evidence="1 2">
    <name type="scientific">Rhodoblastus acidophilus</name>
    <name type="common">Rhodopseudomonas acidophila</name>
    <dbReference type="NCBI Taxonomy" id="1074"/>
    <lineage>
        <taxon>Bacteria</taxon>
        <taxon>Pseudomonadati</taxon>
        <taxon>Pseudomonadota</taxon>
        <taxon>Alphaproteobacteria</taxon>
        <taxon>Hyphomicrobiales</taxon>
        <taxon>Rhodoblastaceae</taxon>
        <taxon>Rhodoblastus</taxon>
    </lineage>
</organism>
<gene>
    <name evidence="1" type="ORF">GJ654_11825</name>
</gene>
<dbReference type="RefSeq" id="WP_155446364.1">
    <property type="nucleotide sequence ID" value="NZ_JAOQNR010000008.1"/>
</dbReference>